<organism evidence="2 3">
    <name type="scientific">Ficus carica</name>
    <name type="common">Common fig</name>
    <dbReference type="NCBI Taxonomy" id="3494"/>
    <lineage>
        <taxon>Eukaryota</taxon>
        <taxon>Viridiplantae</taxon>
        <taxon>Streptophyta</taxon>
        <taxon>Embryophyta</taxon>
        <taxon>Tracheophyta</taxon>
        <taxon>Spermatophyta</taxon>
        <taxon>Magnoliopsida</taxon>
        <taxon>eudicotyledons</taxon>
        <taxon>Gunneridae</taxon>
        <taxon>Pentapetalae</taxon>
        <taxon>rosids</taxon>
        <taxon>fabids</taxon>
        <taxon>Rosales</taxon>
        <taxon>Moraceae</taxon>
        <taxon>Ficeae</taxon>
        <taxon>Ficus</taxon>
    </lineage>
</organism>
<evidence type="ECO:0000313" key="3">
    <source>
        <dbReference type="Proteomes" id="UP001187192"/>
    </source>
</evidence>
<sequence length="185" mass="19559">MDSEPPQAVEDRGGASPDVYGLPCSVTRHTAGRGGGSAAAERVAREWRLLDRTLLGSARSCCCRLGLSRRARSLPRPPVGEGLRGRLPDLGGLLGVDSATSGGCSGSRTTLVFRWLSTSVITSSVRSLTFPTRITEPDRHSRNPDYLAQPWLVVELFGSVPGVLSGPGCSGRLGRVGCLGYPVDR</sequence>
<dbReference type="EMBL" id="BTGU01000041">
    <property type="protein sequence ID" value="GMN52409.1"/>
    <property type="molecule type" value="Genomic_DNA"/>
</dbReference>
<keyword evidence="3" id="KW-1185">Reference proteome</keyword>
<proteinExistence type="predicted"/>
<comment type="caution">
    <text evidence="2">The sequence shown here is derived from an EMBL/GenBank/DDBJ whole genome shotgun (WGS) entry which is preliminary data.</text>
</comment>
<dbReference type="Proteomes" id="UP001187192">
    <property type="component" value="Unassembled WGS sequence"/>
</dbReference>
<protein>
    <submittedName>
        <fullName evidence="2">Uncharacterized protein</fullName>
    </submittedName>
</protein>
<gene>
    <name evidence="2" type="ORF">TIFTF001_021544</name>
</gene>
<evidence type="ECO:0000256" key="1">
    <source>
        <dbReference type="SAM" id="MobiDB-lite"/>
    </source>
</evidence>
<dbReference type="AlphaFoldDB" id="A0AA88AAN7"/>
<accession>A0AA88AAN7</accession>
<name>A0AA88AAN7_FICCA</name>
<reference evidence="2" key="1">
    <citation type="submission" date="2023-07" db="EMBL/GenBank/DDBJ databases">
        <title>draft genome sequence of fig (Ficus carica).</title>
        <authorList>
            <person name="Takahashi T."/>
            <person name="Nishimura K."/>
        </authorList>
    </citation>
    <scope>NUCLEOTIDE SEQUENCE</scope>
</reference>
<evidence type="ECO:0000313" key="2">
    <source>
        <dbReference type="EMBL" id="GMN52409.1"/>
    </source>
</evidence>
<feature type="region of interest" description="Disordered" evidence="1">
    <location>
        <begin position="1"/>
        <end position="21"/>
    </location>
</feature>